<dbReference type="STRING" id="576137.A0A1L7WTU6"/>
<proteinExistence type="predicted"/>
<organism evidence="2 3">
    <name type="scientific">Phialocephala subalpina</name>
    <dbReference type="NCBI Taxonomy" id="576137"/>
    <lineage>
        <taxon>Eukaryota</taxon>
        <taxon>Fungi</taxon>
        <taxon>Dikarya</taxon>
        <taxon>Ascomycota</taxon>
        <taxon>Pezizomycotina</taxon>
        <taxon>Leotiomycetes</taxon>
        <taxon>Helotiales</taxon>
        <taxon>Mollisiaceae</taxon>
        <taxon>Phialocephala</taxon>
        <taxon>Phialocephala fortinii species complex</taxon>
    </lineage>
</organism>
<feature type="compositionally biased region" description="Low complexity" evidence="1">
    <location>
        <begin position="340"/>
        <end position="353"/>
    </location>
</feature>
<accession>A0A1L7WTU6</accession>
<dbReference type="Proteomes" id="UP000184330">
    <property type="component" value="Unassembled WGS sequence"/>
</dbReference>
<dbReference type="EMBL" id="FJOG01000007">
    <property type="protein sequence ID" value="CZR56182.1"/>
    <property type="molecule type" value="Genomic_DNA"/>
</dbReference>
<name>A0A1L7WTU6_9HELO</name>
<sequence length="757" mass="75307">MQFMRRSGSPILAVSLLIGLAVLTVVSIGEGFKLFVVRKDGIKLRSRDGSTITLSMPWNPPKWQASAQVKDVNPAAKPMLNAIEAVANALLDDGTNMASAAQAQAATLTATIIPVAASITSSVLIGGAAQIPTALQDVTSAINQATGIVGGVVNAANSIVGSMVAGAMSTSNTGILSSEGAVLSNNKTALSGGSSPGSTSESLLSQIQTALRSSHASAALPYNITSAPPLSSATSKSVLPMAPSCSTMPTCTSCPAPVTSTCTVTETWHSTHYDSTATLFSFVAAFTVTCTETVSVCPLPIAYLPPPNTTLPKQPSLVACANGVLVKRQEDCPPAQTSNTIPSSAKSTSIASSYPAGSQTSSHPCPGAGYSCSECPDGWFCPPSQTAPQSGPCGFGWACGACIQGWFCIPNPTTNGGMGSVNSATAVLSSVSMAMTMSVPSTMASFTAKPPTLASIIPLALATPTGSATVLCIGGSVVQSSQDCLNGMAGASASLLAFGTPPGGVVSQPTSFAGGAVGGAVITLNPAMGIISSALAQVSGLTGGLLSTILANLAPLLGAANSLTGNVQPTSAIGNAASNLLAEVNALTGTVIPQATGALVGNAGNVLSGGNPVPAATDVVGDIAGVVGTVAANVNTFGGNISPTATVAMANVVGNALPGVFKEVKEAGNAISRIITIVNGQSTVLPIVLTVLDGKPTVIPRVKMDVNGAPTDMPVLNGGPGQLAKLFGGGGGLKQRRSNLETISYETWLEEADDSPK</sequence>
<reference evidence="2 3" key="1">
    <citation type="submission" date="2016-03" db="EMBL/GenBank/DDBJ databases">
        <authorList>
            <person name="Ploux O."/>
        </authorList>
    </citation>
    <scope>NUCLEOTIDE SEQUENCE [LARGE SCALE GENOMIC DNA]</scope>
    <source>
        <strain evidence="2 3">UAMH 11012</strain>
    </source>
</reference>
<evidence type="ECO:0000313" key="3">
    <source>
        <dbReference type="Proteomes" id="UP000184330"/>
    </source>
</evidence>
<protein>
    <submittedName>
        <fullName evidence="2">Uncharacterized protein</fullName>
    </submittedName>
</protein>
<feature type="region of interest" description="Disordered" evidence="1">
    <location>
        <begin position="332"/>
        <end position="355"/>
    </location>
</feature>
<keyword evidence="3" id="KW-1185">Reference proteome</keyword>
<dbReference type="OrthoDB" id="2019572at2759"/>
<gene>
    <name evidence="2" type="ORF">PAC_06070</name>
</gene>
<evidence type="ECO:0000313" key="2">
    <source>
        <dbReference type="EMBL" id="CZR56182.1"/>
    </source>
</evidence>
<evidence type="ECO:0000256" key="1">
    <source>
        <dbReference type="SAM" id="MobiDB-lite"/>
    </source>
</evidence>
<dbReference type="AlphaFoldDB" id="A0A1L7WTU6"/>